<name>A0A8T0DXG5_9TREM</name>
<feature type="compositionally biased region" description="Basic and acidic residues" evidence="4">
    <location>
        <begin position="187"/>
        <end position="225"/>
    </location>
</feature>
<dbReference type="PANTHER" id="PTHR46176:SF1">
    <property type="entry name" value="LD21662P"/>
    <property type="match status" value="1"/>
</dbReference>
<keyword evidence="2 3" id="KW-0175">Coiled coil</keyword>
<dbReference type="InterPro" id="IPR032017">
    <property type="entry name" value="FAM76"/>
</dbReference>
<evidence type="ECO:0000256" key="5">
    <source>
        <dbReference type="SAM" id="SignalP"/>
    </source>
</evidence>
<evidence type="ECO:0008006" key="8">
    <source>
        <dbReference type="Google" id="ProtNLM"/>
    </source>
</evidence>
<accession>A0A8T0DXG5</accession>
<keyword evidence="7" id="KW-1185">Reference proteome</keyword>
<comment type="similarity">
    <text evidence="1">Belongs to the FAM76 family.</text>
</comment>
<comment type="caution">
    <text evidence="6">The sequence shown here is derived from an EMBL/GenBank/DDBJ whole genome shotgun (WGS) entry which is preliminary data.</text>
</comment>
<feature type="signal peptide" evidence="5">
    <location>
        <begin position="1"/>
        <end position="19"/>
    </location>
</feature>
<dbReference type="GO" id="GO:0016607">
    <property type="term" value="C:nuclear speck"/>
    <property type="evidence" value="ECO:0007669"/>
    <property type="project" value="TreeGrafter"/>
</dbReference>
<dbReference type="PANTHER" id="PTHR46176">
    <property type="entry name" value="LD21662P"/>
    <property type="match status" value="1"/>
</dbReference>
<feature type="region of interest" description="Disordered" evidence="4">
    <location>
        <begin position="187"/>
        <end position="246"/>
    </location>
</feature>
<feature type="compositionally biased region" description="Basic and acidic residues" evidence="4">
    <location>
        <begin position="376"/>
        <end position="402"/>
    </location>
</feature>
<dbReference type="EMBL" id="JTDF01000189">
    <property type="protein sequence ID" value="KAF8572066.1"/>
    <property type="molecule type" value="Genomic_DNA"/>
</dbReference>
<protein>
    <recommendedName>
        <fullName evidence="8">Protein FAM76A</fullName>
    </recommendedName>
</protein>
<dbReference type="Pfam" id="PF16046">
    <property type="entry name" value="FAM76"/>
    <property type="match status" value="1"/>
</dbReference>
<evidence type="ECO:0000256" key="2">
    <source>
        <dbReference type="ARBA" id="ARBA00023054"/>
    </source>
</evidence>
<sequence>MKPTVWCVTLNLCLYVVQSSPRWCVPHSFHILSVSHYNLSLSPIEMEQPLFSCPKCYRNFPQSEMSRSGQTCKNCNPHHSTFKQCEYCKSDFKYYVYGVICPRCQSLRSKYGEPQPCSICRLKTAFGNALVCQRCLHYRDRFGEPRECQTCGQTCAFLKDEASRRKVDGQILCWVCTYNFKLARSRERSDHGSSKRRNETNDSTRFKNQREIDPQLKRARSDDYGSLKSNSNVTTGSQPAPSTQNQNLDSVYNEQLLTISQLQDELKTFKRQLAIKDAELLAKDRAIAELRSEMIEMKGIHEDRILKAKAAAHVEQERLTSVIKQLQKEKAALSQGVRKRKSGTNLVGMSGMLRHSVSSVALFNPDSPIQVASSDRMGRKSEKPEITKRSDKSTPLIAERDITTSTPNGSGGNHKSTDVGSKTEAQETRLTICEPNSPTDSSNFDKIKEANSSPSISSDQPSDEDGERTPTGRETHFVNASSTDPLGLDTPSESEEDTS</sequence>
<keyword evidence="5" id="KW-0732">Signal</keyword>
<feature type="coiled-coil region" evidence="3">
    <location>
        <begin position="252"/>
        <end position="279"/>
    </location>
</feature>
<reference evidence="6 7" key="1">
    <citation type="submission" date="2019-07" db="EMBL/GenBank/DDBJ databases">
        <title>Annotation for the trematode Paragonimus westermani.</title>
        <authorList>
            <person name="Choi Y.-J."/>
        </authorList>
    </citation>
    <scope>NUCLEOTIDE SEQUENCE [LARGE SCALE GENOMIC DNA]</scope>
    <source>
        <strain evidence="6">180907_Pwestermani</strain>
    </source>
</reference>
<dbReference type="Proteomes" id="UP000699462">
    <property type="component" value="Unassembled WGS sequence"/>
</dbReference>
<proteinExistence type="inferred from homology"/>
<dbReference type="AlphaFoldDB" id="A0A8T0DXG5"/>
<evidence type="ECO:0000256" key="4">
    <source>
        <dbReference type="SAM" id="MobiDB-lite"/>
    </source>
</evidence>
<evidence type="ECO:0000256" key="1">
    <source>
        <dbReference type="ARBA" id="ARBA00009097"/>
    </source>
</evidence>
<evidence type="ECO:0000256" key="3">
    <source>
        <dbReference type="SAM" id="Coils"/>
    </source>
</evidence>
<evidence type="ECO:0000313" key="6">
    <source>
        <dbReference type="EMBL" id="KAF8572066.1"/>
    </source>
</evidence>
<feature type="region of interest" description="Disordered" evidence="4">
    <location>
        <begin position="368"/>
        <end position="499"/>
    </location>
</feature>
<gene>
    <name evidence="6" type="ORF">P879_00807</name>
</gene>
<feature type="compositionally biased region" description="Basic and acidic residues" evidence="4">
    <location>
        <begin position="467"/>
        <end position="476"/>
    </location>
</feature>
<organism evidence="6 7">
    <name type="scientific">Paragonimus westermani</name>
    <dbReference type="NCBI Taxonomy" id="34504"/>
    <lineage>
        <taxon>Eukaryota</taxon>
        <taxon>Metazoa</taxon>
        <taxon>Spiralia</taxon>
        <taxon>Lophotrochozoa</taxon>
        <taxon>Platyhelminthes</taxon>
        <taxon>Trematoda</taxon>
        <taxon>Digenea</taxon>
        <taxon>Plagiorchiida</taxon>
        <taxon>Troglotremata</taxon>
        <taxon>Troglotrematidae</taxon>
        <taxon>Paragonimus</taxon>
    </lineage>
</organism>
<feature type="chain" id="PRO_5035781136" description="Protein FAM76A" evidence="5">
    <location>
        <begin position="20"/>
        <end position="499"/>
    </location>
</feature>
<evidence type="ECO:0000313" key="7">
    <source>
        <dbReference type="Proteomes" id="UP000699462"/>
    </source>
</evidence>
<dbReference type="OrthoDB" id="3689at2759"/>
<feature type="compositionally biased region" description="Polar residues" evidence="4">
    <location>
        <begin position="227"/>
        <end position="246"/>
    </location>
</feature>